<evidence type="ECO:0000313" key="13">
    <source>
        <dbReference type="Proteomes" id="UP000243438"/>
    </source>
</evidence>
<dbReference type="InterPro" id="IPR036890">
    <property type="entry name" value="HATPase_C_sf"/>
</dbReference>
<comment type="catalytic activity">
    <reaction evidence="1">
        <text>ATP + protein L-histidine = ADP + protein N-phospho-L-histidine.</text>
        <dbReference type="EC" id="2.7.13.3"/>
    </reaction>
</comment>
<keyword evidence="12" id="KW-0418">Kinase</keyword>
<evidence type="ECO:0000259" key="10">
    <source>
        <dbReference type="PROSITE" id="PS50109"/>
    </source>
</evidence>
<dbReference type="InterPro" id="IPR011123">
    <property type="entry name" value="Y_Y_Y"/>
</dbReference>
<feature type="coiled-coil region" evidence="7">
    <location>
        <begin position="1094"/>
        <end position="1121"/>
    </location>
</feature>
<evidence type="ECO:0000256" key="8">
    <source>
        <dbReference type="SAM" id="Phobius"/>
    </source>
</evidence>
<evidence type="ECO:0000313" key="12">
    <source>
        <dbReference type="EMBL" id="EXG77817.1"/>
    </source>
</evidence>
<dbReference type="RefSeq" id="WP_051508806.1">
    <property type="nucleotide sequence ID" value="NZ_KK073873.1"/>
</dbReference>
<reference evidence="12" key="1">
    <citation type="submission" date="2013-07" db="EMBL/GenBank/DDBJ databases">
        <authorList>
            <consortium name="DOE Joint Genome Institute"/>
            <person name="Anderson I."/>
            <person name="Huntemann M."/>
            <person name="Han J."/>
            <person name="Chen A."/>
            <person name="Kyrpides N."/>
            <person name="Mavromatis K."/>
            <person name="Markowitz V."/>
            <person name="Palaniappan K."/>
            <person name="Ivanova N."/>
            <person name="Schaumberg A."/>
            <person name="Pati A."/>
            <person name="Liolios K."/>
            <person name="Nordberg H.P."/>
            <person name="Cantor M.N."/>
            <person name="Hua S.X."/>
            <person name="Woyke T."/>
        </authorList>
    </citation>
    <scope>NUCLEOTIDE SEQUENCE [LARGE SCALE GENOMIC DNA]</scope>
    <source>
        <strain evidence="12">DSM 17970</strain>
    </source>
</reference>
<dbReference type="Proteomes" id="UP000243438">
    <property type="component" value="Unassembled WGS sequence"/>
</dbReference>
<dbReference type="InterPro" id="IPR011110">
    <property type="entry name" value="Reg_prop"/>
</dbReference>
<organism evidence="12 13">
    <name type="scientific">Xylanibacter oryzae DSM 17970</name>
    <dbReference type="NCBI Taxonomy" id="915438"/>
    <lineage>
        <taxon>Bacteria</taxon>
        <taxon>Pseudomonadati</taxon>
        <taxon>Bacteroidota</taxon>
        <taxon>Bacteroidia</taxon>
        <taxon>Bacteroidales</taxon>
        <taxon>Prevotellaceae</taxon>
        <taxon>Xylanibacter</taxon>
    </lineage>
</organism>
<dbReference type="PANTHER" id="PTHR43547">
    <property type="entry name" value="TWO-COMPONENT HISTIDINE KINASE"/>
    <property type="match status" value="1"/>
</dbReference>
<keyword evidence="12" id="KW-0808">Transferase</keyword>
<keyword evidence="4" id="KW-0805">Transcription regulation</keyword>
<dbReference type="Pfam" id="PF12833">
    <property type="entry name" value="HTH_18"/>
    <property type="match status" value="1"/>
</dbReference>
<protein>
    <recommendedName>
        <fullName evidence="2">histidine kinase</fullName>
        <ecNumber evidence="2">2.7.13.3</ecNumber>
    </recommendedName>
</protein>
<keyword evidence="3 6" id="KW-0597">Phosphoprotein</keyword>
<evidence type="ECO:0000256" key="5">
    <source>
        <dbReference type="ARBA" id="ARBA00023163"/>
    </source>
</evidence>
<dbReference type="InterPro" id="IPR004358">
    <property type="entry name" value="Sig_transdc_His_kin-like_C"/>
</dbReference>
<dbReference type="Gene3D" id="3.30.565.10">
    <property type="entry name" value="Histidine kinase-like ATPase, C-terminal domain"/>
    <property type="match status" value="1"/>
</dbReference>
<dbReference type="InterPro" id="IPR005467">
    <property type="entry name" value="His_kinase_dom"/>
</dbReference>
<dbReference type="SUPFAM" id="SSF46689">
    <property type="entry name" value="Homeodomain-like"/>
    <property type="match status" value="1"/>
</dbReference>
<dbReference type="InterPro" id="IPR001789">
    <property type="entry name" value="Sig_transdc_resp-reg_receiver"/>
</dbReference>
<dbReference type="EC" id="2.7.13.3" evidence="2"/>
<dbReference type="Gene3D" id="2.130.10.10">
    <property type="entry name" value="YVTN repeat-like/Quinoprotein amine dehydrogenase"/>
    <property type="match status" value="2"/>
</dbReference>
<evidence type="ECO:0000256" key="7">
    <source>
        <dbReference type="SAM" id="Coils"/>
    </source>
</evidence>
<dbReference type="Pfam" id="PF07494">
    <property type="entry name" value="Reg_prop"/>
    <property type="match status" value="2"/>
</dbReference>
<keyword evidence="7" id="KW-0175">Coiled coil</keyword>
<keyword evidence="8" id="KW-0472">Membrane</keyword>
<feature type="domain" description="HTH araC/xylS-type" evidence="9">
    <location>
        <begin position="1262"/>
        <end position="1361"/>
    </location>
</feature>
<dbReference type="SMART" id="SM00387">
    <property type="entry name" value="HATPase_c"/>
    <property type="match status" value="1"/>
</dbReference>
<feature type="domain" description="Histidine kinase" evidence="10">
    <location>
        <begin position="852"/>
        <end position="1076"/>
    </location>
</feature>
<dbReference type="Gene3D" id="3.40.50.2300">
    <property type="match status" value="1"/>
</dbReference>
<evidence type="ECO:0000259" key="9">
    <source>
        <dbReference type="PROSITE" id="PS01124"/>
    </source>
</evidence>
<dbReference type="InterPro" id="IPR036097">
    <property type="entry name" value="HisK_dim/P_sf"/>
</dbReference>
<dbReference type="PROSITE" id="PS51257">
    <property type="entry name" value="PROKAR_LIPOPROTEIN"/>
    <property type="match status" value="1"/>
</dbReference>
<evidence type="ECO:0000256" key="4">
    <source>
        <dbReference type="ARBA" id="ARBA00023015"/>
    </source>
</evidence>
<name>A0ABN0RUB9_9BACT</name>
<evidence type="ECO:0000256" key="3">
    <source>
        <dbReference type="ARBA" id="ARBA00022553"/>
    </source>
</evidence>
<dbReference type="Gene3D" id="1.10.10.60">
    <property type="entry name" value="Homeodomain-like"/>
    <property type="match status" value="2"/>
</dbReference>
<dbReference type="Pfam" id="PF00512">
    <property type="entry name" value="HisKA"/>
    <property type="match status" value="1"/>
</dbReference>
<dbReference type="EMBL" id="JFBS01000001">
    <property type="protein sequence ID" value="EXG77817.1"/>
    <property type="molecule type" value="Genomic_DNA"/>
</dbReference>
<accession>A0ABN0RUB9</accession>
<dbReference type="Pfam" id="PF02518">
    <property type="entry name" value="HATPase_c"/>
    <property type="match status" value="1"/>
</dbReference>
<dbReference type="InterPro" id="IPR018060">
    <property type="entry name" value="HTH_AraC"/>
</dbReference>
<dbReference type="InterPro" id="IPR015943">
    <property type="entry name" value="WD40/YVTN_repeat-like_dom_sf"/>
</dbReference>
<dbReference type="GO" id="GO:0016301">
    <property type="term" value="F:kinase activity"/>
    <property type="evidence" value="ECO:0007669"/>
    <property type="project" value="UniProtKB-KW"/>
</dbReference>
<dbReference type="Pfam" id="PF07495">
    <property type="entry name" value="Y_Y_Y"/>
    <property type="match status" value="1"/>
</dbReference>
<dbReference type="SUPFAM" id="SSF63829">
    <property type="entry name" value="Calcium-dependent phosphotriesterase"/>
    <property type="match status" value="3"/>
</dbReference>
<dbReference type="Gene3D" id="1.10.287.130">
    <property type="match status" value="1"/>
</dbReference>
<keyword evidence="5" id="KW-0804">Transcription</keyword>
<evidence type="ECO:0000256" key="1">
    <source>
        <dbReference type="ARBA" id="ARBA00000085"/>
    </source>
</evidence>
<dbReference type="InterPro" id="IPR009057">
    <property type="entry name" value="Homeodomain-like_sf"/>
</dbReference>
<keyword evidence="8" id="KW-0812">Transmembrane</keyword>
<feature type="modified residue" description="4-aspartylphosphate" evidence="6">
    <location>
        <position position="1164"/>
    </location>
</feature>
<dbReference type="InterPro" id="IPR003661">
    <property type="entry name" value="HisK_dim/P_dom"/>
</dbReference>
<dbReference type="PROSITE" id="PS50110">
    <property type="entry name" value="RESPONSE_REGULATORY"/>
    <property type="match status" value="1"/>
</dbReference>
<proteinExistence type="predicted"/>
<dbReference type="SMART" id="SM00388">
    <property type="entry name" value="HisKA"/>
    <property type="match status" value="1"/>
</dbReference>
<dbReference type="SUPFAM" id="SSF55874">
    <property type="entry name" value="ATPase domain of HSP90 chaperone/DNA topoisomerase II/histidine kinase"/>
    <property type="match status" value="1"/>
</dbReference>
<dbReference type="InterPro" id="IPR003594">
    <property type="entry name" value="HATPase_dom"/>
</dbReference>
<dbReference type="SMART" id="SM00342">
    <property type="entry name" value="HTH_ARAC"/>
    <property type="match status" value="1"/>
</dbReference>
<dbReference type="PROSITE" id="PS01124">
    <property type="entry name" value="HTH_ARAC_FAMILY_2"/>
    <property type="match status" value="1"/>
</dbReference>
<feature type="domain" description="Response regulatory" evidence="11">
    <location>
        <begin position="1116"/>
        <end position="1231"/>
    </location>
</feature>
<keyword evidence="8" id="KW-1133">Transmembrane helix</keyword>
<dbReference type="CDD" id="cd00082">
    <property type="entry name" value="HisKA"/>
    <property type="match status" value="1"/>
</dbReference>
<comment type="caution">
    <text evidence="12">The sequence shown here is derived from an EMBL/GenBank/DDBJ whole genome shotgun (WGS) entry which is preliminary data.</text>
</comment>
<dbReference type="InterPro" id="IPR011006">
    <property type="entry name" value="CheY-like_superfamily"/>
</dbReference>
<dbReference type="SMART" id="SM00448">
    <property type="entry name" value="REC"/>
    <property type="match status" value="1"/>
</dbReference>
<sequence>MRKQIYILTIIFIIVFGCDANANIGDIKFRRLDTTDGLSNSQVNYVFKDSHGFMWFATASGLDRYDGFRFKTFYSQHKNLKSILDNNVDNICEDAEGYLWIHTSRGYCVFNPRTETFERDMNVWLKKYNIHGNINNVYIDKFKNIWIIIYGQGCYFISKRDQSVFLFKYGKNGAKTIPEGNINSITEFRNSVLMSYNDGKFISLNGHEHRRQWTDTYISKKVGITQGYNIFTDRDCNYYICTNGNFYVYMQKTRKWYSSLSDMLRNFDIIPPSENILVKNVKQDKYGNLWIATDHKGVIVVNLKRRYLKSYYYDKDNINSIPDNTQQSIFIDNNYTVWIGTYKNGVAYYSDYIKKFQLLALGDITSMSQDKSGLIWCGSNDNGILSYNPITNETKHYGRKENKLQSDIIVCCKATSDGSIWFGSYNGGLTRYKNGEFTPYRYTGKTNGLANKSVWSLEEDSQGNIWIGTLGSGLQCLNPKTGTFTTYNSHNSGLASDYLSSLSIGKNHDIVIGHSVNFSIMDLNTHKIKNYSSTRGNEEFSSGFVNQIFVDSRGLIWNGTSSGMNVYDLRTDQLTILDRTSGLSGSEICSVTEDVNHNIWLSTDKGVSNIKVYRNEGKWDFTVYSFNEIDGLQNRQFNQRSILQAKNGDIYIGGQDGVNVVSPNILHLGKTPSRAVFSGLVVFDHLINVNEKFNGHVILKEALNESKKLVLNYDDKAFTIQMASNNCTLPENTRFLYKLEGFNDKWMQTVPSQAGISFTNLSPGVYKLLVKVVNGDGYVNKEVSSLDITIRSPFYSTIWAYMLYAILIAIILWYIRRFRMRRQEAEDKIRQVRIESEKKHEIDDMKLRFFTNVSHELRTPLTLIISPIISMIKDETDDDKRRKLMMIHRNSERLLTLVNQLLDFRRADMNKLQLNLLTGDIINFLSNICNSFLLLAEKKIHFSFKSSIPSLRMSFDDDKISKIMNNLLSNAFKFTPEGGSVSVTVNIKTLSDTQKEQAGILVIKIMDTGIGVSDNDKQHIFDRFYQVDGNHENSFGGSGVGLNLVKDFVEMHGGSVHVEDNPGGGCLFFVEIPIRHDSSLKEIINDTPLISIKNKLDDNDINKAKEEVSQVNKEYEVLIADDSDDFLEFMNEELSRYYKVRLARDGREAYEMIKVKKPDIILSDVMMPEINGNELCRMLKADPDTEGIPFMMLTARLADEHKVQGMESGADDYITKPFNLDLLNLRINNLIKWHNSSNHNRAHLQPHIKDVHITSLDEKLIQKATDYVEQNLSDTDLTVEQLSSILNMSRVHLYKKMLSITGNTPSEFIRTIRLRYAERLLCESQLSVSEISYQVGFNNPRYFSKYFKEMYGDMPSHYKEKNGK</sequence>
<evidence type="ECO:0000256" key="6">
    <source>
        <dbReference type="PROSITE-ProRule" id="PRU00169"/>
    </source>
</evidence>
<gene>
    <name evidence="12" type="ORF">XylorDRAFT_0164</name>
</gene>
<dbReference type="PANTHER" id="PTHR43547:SF2">
    <property type="entry name" value="HYBRID SIGNAL TRANSDUCTION HISTIDINE KINASE C"/>
    <property type="match status" value="1"/>
</dbReference>
<dbReference type="Pfam" id="PF00072">
    <property type="entry name" value="Response_reg"/>
    <property type="match status" value="1"/>
</dbReference>
<dbReference type="Gene3D" id="2.60.40.10">
    <property type="entry name" value="Immunoglobulins"/>
    <property type="match status" value="1"/>
</dbReference>
<feature type="transmembrane region" description="Helical" evidence="8">
    <location>
        <begin position="914"/>
        <end position="936"/>
    </location>
</feature>
<dbReference type="SUPFAM" id="SSF47384">
    <property type="entry name" value="Homodimeric domain of signal transducing histidine kinase"/>
    <property type="match status" value="1"/>
</dbReference>
<dbReference type="PROSITE" id="PS50109">
    <property type="entry name" value="HIS_KIN"/>
    <property type="match status" value="1"/>
</dbReference>
<dbReference type="InterPro" id="IPR013783">
    <property type="entry name" value="Ig-like_fold"/>
</dbReference>
<dbReference type="SUPFAM" id="SSF52172">
    <property type="entry name" value="CheY-like"/>
    <property type="match status" value="1"/>
</dbReference>
<keyword evidence="13" id="KW-1185">Reference proteome</keyword>
<feature type="transmembrane region" description="Helical" evidence="8">
    <location>
        <begin position="794"/>
        <end position="815"/>
    </location>
</feature>
<dbReference type="PRINTS" id="PR00344">
    <property type="entry name" value="BCTRLSENSOR"/>
</dbReference>
<evidence type="ECO:0000256" key="2">
    <source>
        <dbReference type="ARBA" id="ARBA00012438"/>
    </source>
</evidence>
<evidence type="ECO:0000259" key="11">
    <source>
        <dbReference type="PROSITE" id="PS50110"/>
    </source>
</evidence>